<protein>
    <recommendedName>
        <fullName evidence="2">Ig-like domain-containing protein</fullName>
    </recommendedName>
</protein>
<keyword evidence="1" id="KW-0472">Membrane</keyword>
<feature type="transmembrane region" description="Helical" evidence="1">
    <location>
        <begin position="20"/>
        <end position="41"/>
    </location>
</feature>
<keyword evidence="1" id="KW-1133">Transmembrane helix</keyword>
<sequence length="274" mass="30904">MQCILTIEDSPHTEIQEKVGSFYVVFSVSTVCLFIFCAVCFHGKCKGRAASDPTKTSNELAYKDYVHHSETITICTRNLHLGLCATVFLLICGDSTESYENVIPCQMNRTAFKGEMVILHCNGNLTSKRTIVDFGWRKDRTLLFIYSPDKNETVTNYTSSRMQVDPRNPRKLQISDIQLSDAGLYSCFPLDMQCILTIEEENSLPLGQMLQYTIFSSVTGAVAICLIIFCTVCIHRKWKKKATVDIPPHGGGMNNNQSSQYIERLNSVYGQYQI</sequence>
<dbReference type="OrthoDB" id="8915654at2759"/>
<dbReference type="InterPro" id="IPR013783">
    <property type="entry name" value="Ig-like_fold"/>
</dbReference>
<dbReference type="InterPro" id="IPR036179">
    <property type="entry name" value="Ig-like_dom_sf"/>
</dbReference>
<keyword evidence="4" id="KW-1185">Reference proteome</keyword>
<evidence type="ECO:0000259" key="2">
    <source>
        <dbReference type="PROSITE" id="PS50835"/>
    </source>
</evidence>
<gene>
    <name evidence="3" type="ORF">KOW79_004848</name>
</gene>
<evidence type="ECO:0000256" key="1">
    <source>
        <dbReference type="SAM" id="Phobius"/>
    </source>
</evidence>
<name>A0A9D3NYH3_9TELE</name>
<evidence type="ECO:0000313" key="4">
    <source>
        <dbReference type="Proteomes" id="UP000824219"/>
    </source>
</evidence>
<accession>A0A9D3NYH3</accession>
<evidence type="ECO:0000313" key="3">
    <source>
        <dbReference type="EMBL" id="KAG7330879.1"/>
    </source>
</evidence>
<dbReference type="PROSITE" id="PS50835">
    <property type="entry name" value="IG_LIKE"/>
    <property type="match status" value="1"/>
</dbReference>
<dbReference type="InterPro" id="IPR007110">
    <property type="entry name" value="Ig-like_dom"/>
</dbReference>
<keyword evidence="1" id="KW-0812">Transmembrane</keyword>
<dbReference type="Proteomes" id="UP000824219">
    <property type="component" value="Linkage Group LG06"/>
</dbReference>
<dbReference type="Pfam" id="PF07686">
    <property type="entry name" value="V-set"/>
    <property type="match status" value="1"/>
</dbReference>
<comment type="caution">
    <text evidence="3">The sequence shown here is derived from an EMBL/GenBank/DDBJ whole genome shotgun (WGS) entry which is preliminary data.</text>
</comment>
<organism evidence="3 4">
    <name type="scientific">Hemibagrus wyckioides</name>
    <dbReference type="NCBI Taxonomy" id="337641"/>
    <lineage>
        <taxon>Eukaryota</taxon>
        <taxon>Metazoa</taxon>
        <taxon>Chordata</taxon>
        <taxon>Craniata</taxon>
        <taxon>Vertebrata</taxon>
        <taxon>Euteleostomi</taxon>
        <taxon>Actinopterygii</taxon>
        <taxon>Neopterygii</taxon>
        <taxon>Teleostei</taxon>
        <taxon>Ostariophysi</taxon>
        <taxon>Siluriformes</taxon>
        <taxon>Bagridae</taxon>
        <taxon>Hemibagrus</taxon>
    </lineage>
</organism>
<dbReference type="EMBL" id="JAHKSW010000006">
    <property type="protein sequence ID" value="KAG7330879.1"/>
    <property type="molecule type" value="Genomic_DNA"/>
</dbReference>
<reference evidence="3 4" key="1">
    <citation type="submission" date="2021-06" db="EMBL/GenBank/DDBJ databases">
        <title>Chromosome-level genome assembly of the red-tail catfish (Hemibagrus wyckioides).</title>
        <authorList>
            <person name="Shao F."/>
        </authorList>
    </citation>
    <scope>NUCLEOTIDE SEQUENCE [LARGE SCALE GENOMIC DNA]</scope>
    <source>
        <strain evidence="3">EC202008001</strain>
        <tissue evidence="3">Blood</tissue>
    </source>
</reference>
<feature type="transmembrane region" description="Helical" evidence="1">
    <location>
        <begin position="210"/>
        <end position="234"/>
    </location>
</feature>
<feature type="domain" description="Ig-like" evidence="2">
    <location>
        <begin position="104"/>
        <end position="187"/>
    </location>
</feature>
<dbReference type="AlphaFoldDB" id="A0A9D3NYH3"/>
<dbReference type="InterPro" id="IPR013106">
    <property type="entry name" value="Ig_V-set"/>
</dbReference>
<dbReference type="SUPFAM" id="SSF48726">
    <property type="entry name" value="Immunoglobulin"/>
    <property type="match status" value="1"/>
</dbReference>
<dbReference type="Gene3D" id="2.60.40.10">
    <property type="entry name" value="Immunoglobulins"/>
    <property type="match status" value="1"/>
</dbReference>
<proteinExistence type="predicted"/>